<dbReference type="Proteomes" id="UP000030661">
    <property type="component" value="Unassembled WGS sequence"/>
</dbReference>
<reference evidence="2" key="1">
    <citation type="journal article" date="2015" name="PeerJ">
        <title>First genomic representation of candidate bacterial phylum KSB3 points to enhanced environmental sensing as a trigger of wastewater bulking.</title>
        <authorList>
            <person name="Sekiguchi Y."/>
            <person name="Ohashi A."/>
            <person name="Parks D.H."/>
            <person name="Yamauchi T."/>
            <person name="Tyson G.W."/>
            <person name="Hugenholtz P."/>
        </authorList>
    </citation>
    <scope>NUCLEOTIDE SEQUENCE [LARGE SCALE GENOMIC DNA]</scope>
</reference>
<evidence type="ECO:0000313" key="2">
    <source>
        <dbReference type="EMBL" id="GAK61021.1"/>
    </source>
</evidence>
<proteinExistence type="predicted"/>
<evidence type="ECO:0000259" key="1">
    <source>
        <dbReference type="Pfam" id="PF20797"/>
    </source>
</evidence>
<dbReference type="eggNOG" id="ENOG5033648">
    <property type="taxonomic scope" value="Bacteria"/>
</dbReference>
<keyword evidence="3" id="KW-1185">Reference proteome</keyword>
<dbReference type="AlphaFoldDB" id="A0A081C8W6"/>
<dbReference type="InterPro" id="IPR048769">
    <property type="entry name" value="HepT-like_dom"/>
</dbReference>
<dbReference type="EMBL" id="DF820476">
    <property type="protein sequence ID" value="GAK61021.1"/>
    <property type="molecule type" value="Genomic_DNA"/>
</dbReference>
<dbReference type="STRING" id="1499967.U27_00919"/>
<dbReference type="HOGENOM" id="CLU_131990_0_0_0"/>
<accession>A0A081C8W6</accession>
<gene>
    <name evidence="2" type="ORF">U27_00919</name>
</gene>
<protein>
    <recommendedName>
        <fullName evidence="1">HepT-like domain-containing protein</fullName>
    </recommendedName>
</protein>
<sequence length="157" mass="18458">MREDIRILQAEIRADLQAIAEAYQALHSVLKDEEQRSQDIVIGYYLNVLYGLFENLFERIAAMFENQIHNKAQWHAQLLRRMTLDIQDIRPRAISAAAYQCLDELRRFRHVFRNAYVLSFDAVRLGLVLEKALELERLYQGEIEAFLSFLDELAGRE</sequence>
<name>A0A081C8W6_VECG1</name>
<organism evidence="2">
    <name type="scientific">Vecturithrix granuli</name>
    <dbReference type="NCBI Taxonomy" id="1499967"/>
    <lineage>
        <taxon>Bacteria</taxon>
        <taxon>Candidatus Moduliflexota</taxon>
        <taxon>Candidatus Vecturitrichia</taxon>
        <taxon>Candidatus Vecturitrichales</taxon>
        <taxon>Candidatus Vecturitrichaceae</taxon>
        <taxon>Candidatus Vecturithrix</taxon>
    </lineage>
</organism>
<feature type="domain" description="HepT-like" evidence="1">
    <location>
        <begin position="42"/>
        <end position="149"/>
    </location>
</feature>
<evidence type="ECO:0000313" key="3">
    <source>
        <dbReference type="Proteomes" id="UP000030661"/>
    </source>
</evidence>
<dbReference type="Pfam" id="PF20797">
    <property type="entry name" value="HepT-like_2"/>
    <property type="match status" value="1"/>
</dbReference>